<accession>A0AAD9NFT3</accession>
<dbReference type="InterPro" id="IPR029044">
    <property type="entry name" value="Nucleotide-diphossugar_trans"/>
</dbReference>
<dbReference type="PANTHER" id="PTHR11675">
    <property type="entry name" value="N-ACETYLGALACTOSAMINYLTRANSFERASE"/>
    <property type="match status" value="1"/>
</dbReference>
<gene>
    <name evidence="3" type="ORF">LSH36_32g00018</name>
</gene>
<dbReference type="GO" id="GO:0006493">
    <property type="term" value="P:protein O-linked glycosylation"/>
    <property type="evidence" value="ECO:0007669"/>
    <property type="project" value="TreeGrafter"/>
</dbReference>
<dbReference type="GO" id="GO:0004653">
    <property type="term" value="F:polypeptide N-acetylgalactosaminyltransferase activity"/>
    <property type="evidence" value="ECO:0007669"/>
    <property type="project" value="TreeGrafter"/>
</dbReference>
<keyword evidence="1" id="KW-1015">Disulfide bond</keyword>
<dbReference type="AlphaFoldDB" id="A0AAD9NFT3"/>
<reference evidence="3" key="1">
    <citation type="journal article" date="2023" name="Mol. Biol. Evol.">
        <title>Third-Generation Sequencing Reveals the Adaptive Role of the Epigenome in Three Deep-Sea Polychaetes.</title>
        <authorList>
            <person name="Perez M."/>
            <person name="Aroh O."/>
            <person name="Sun Y."/>
            <person name="Lan Y."/>
            <person name="Juniper S.K."/>
            <person name="Young C.R."/>
            <person name="Angers B."/>
            <person name="Qian P.Y."/>
        </authorList>
    </citation>
    <scope>NUCLEOTIDE SEQUENCE</scope>
    <source>
        <strain evidence="3">P08H-3</strain>
    </source>
</reference>
<dbReference type="InterPro" id="IPR001173">
    <property type="entry name" value="Glyco_trans_2-like"/>
</dbReference>
<dbReference type="Gene3D" id="3.90.550.10">
    <property type="entry name" value="Spore Coat Polysaccharide Biosynthesis Protein SpsA, Chain A"/>
    <property type="match status" value="1"/>
</dbReference>
<dbReference type="Proteomes" id="UP001208570">
    <property type="component" value="Unassembled WGS sequence"/>
</dbReference>
<proteinExistence type="predicted"/>
<dbReference type="EMBL" id="JAODUP010000032">
    <property type="protein sequence ID" value="KAK2167003.1"/>
    <property type="molecule type" value="Genomic_DNA"/>
</dbReference>
<protein>
    <recommendedName>
        <fullName evidence="2">Glycosyltransferase 2-like domain-containing protein</fullName>
    </recommendedName>
</protein>
<dbReference type="GO" id="GO:0005794">
    <property type="term" value="C:Golgi apparatus"/>
    <property type="evidence" value="ECO:0007669"/>
    <property type="project" value="TreeGrafter"/>
</dbReference>
<name>A0AAD9NFT3_9ANNE</name>
<sequence>MNYCINGLKLSWKIRPDFGIFLEVDGDRLGSFCSPADFQELLENYCSAVFGDKVRIIRSNHTLGLIKARLLGARMTRGDVIIPMHSHMEVQETWYEYCFKIGY</sequence>
<evidence type="ECO:0000313" key="4">
    <source>
        <dbReference type="Proteomes" id="UP001208570"/>
    </source>
</evidence>
<dbReference type="Pfam" id="PF00535">
    <property type="entry name" value="Glycos_transf_2"/>
    <property type="match status" value="1"/>
</dbReference>
<comment type="caution">
    <text evidence="3">The sequence shown here is derived from an EMBL/GenBank/DDBJ whole genome shotgun (WGS) entry which is preliminary data.</text>
</comment>
<dbReference type="SUPFAM" id="SSF53448">
    <property type="entry name" value="Nucleotide-diphospho-sugar transferases"/>
    <property type="match status" value="1"/>
</dbReference>
<evidence type="ECO:0000259" key="2">
    <source>
        <dbReference type="Pfam" id="PF00535"/>
    </source>
</evidence>
<evidence type="ECO:0000313" key="3">
    <source>
        <dbReference type="EMBL" id="KAK2167003.1"/>
    </source>
</evidence>
<evidence type="ECO:0000256" key="1">
    <source>
        <dbReference type="ARBA" id="ARBA00023157"/>
    </source>
</evidence>
<organism evidence="3 4">
    <name type="scientific">Paralvinella palmiformis</name>
    <dbReference type="NCBI Taxonomy" id="53620"/>
    <lineage>
        <taxon>Eukaryota</taxon>
        <taxon>Metazoa</taxon>
        <taxon>Spiralia</taxon>
        <taxon>Lophotrochozoa</taxon>
        <taxon>Annelida</taxon>
        <taxon>Polychaeta</taxon>
        <taxon>Sedentaria</taxon>
        <taxon>Canalipalpata</taxon>
        <taxon>Terebellida</taxon>
        <taxon>Terebelliformia</taxon>
        <taxon>Alvinellidae</taxon>
        <taxon>Paralvinella</taxon>
    </lineage>
</organism>
<feature type="domain" description="Glycosyltransferase 2-like" evidence="2">
    <location>
        <begin position="33"/>
        <end position="98"/>
    </location>
</feature>
<dbReference type="PANTHER" id="PTHR11675:SF126">
    <property type="entry name" value="RICIN B LECTIN DOMAIN-CONTAINING PROTEIN"/>
    <property type="match status" value="1"/>
</dbReference>
<keyword evidence="4" id="KW-1185">Reference proteome</keyword>